<evidence type="ECO:0000259" key="7">
    <source>
        <dbReference type="Pfam" id="PF19290"/>
    </source>
</evidence>
<evidence type="ECO:0000256" key="2">
    <source>
        <dbReference type="ARBA" id="ARBA00022670"/>
    </source>
</evidence>
<evidence type="ECO:0000256" key="3">
    <source>
        <dbReference type="ARBA" id="ARBA00022801"/>
    </source>
</evidence>
<keyword evidence="3" id="KW-0378">Hydrolase</keyword>
<evidence type="ECO:0000256" key="1">
    <source>
        <dbReference type="ARBA" id="ARBA00005836"/>
    </source>
</evidence>
<accession>X1RVA3</accession>
<dbReference type="PANTHER" id="PTHR30624">
    <property type="entry name" value="UNCHARACTERIZED PROTEIN TLDD AND PMBA"/>
    <property type="match status" value="1"/>
</dbReference>
<dbReference type="GO" id="GO:0005829">
    <property type="term" value="C:cytosol"/>
    <property type="evidence" value="ECO:0007669"/>
    <property type="project" value="TreeGrafter"/>
</dbReference>
<comment type="caution">
    <text evidence="8">The sequence shown here is derived from an EMBL/GenBank/DDBJ whole genome shotgun (WGS) entry which is preliminary data.</text>
</comment>
<evidence type="ECO:0008006" key="9">
    <source>
        <dbReference type="Google" id="ProtNLM"/>
    </source>
</evidence>
<evidence type="ECO:0000259" key="5">
    <source>
        <dbReference type="Pfam" id="PF01523"/>
    </source>
</evidence>
<dbReference type="InterPro" id="IPR051463">
    <property type="entry name" value="Peptidase_U62_metallo"/>
</dbReference>
<evidence type="ECO:0000256" key="4">
    <source>
        <dbReference type="ARBA" id="ARBA00023049"/>
    </source>
</evidence>
<name>X1RVA3_9ZZZZ</name>
<feature type="non-terminal residue" evidence="8">
    <location>
        <position position="1"/>
    </location>
</feature>
<proteinExistence type="inferred from homology"/>
<dbReference type="AlphaFoldDB" id="X1RVA3"/>
<keyword evidence="4" id="KW-0482">Metalloprotease</keyword>
<sequence length="420" mass="45442">GRELESIGRTTVVGGNVRALVRGGWGFVSFNNLDELPGKVGLAVKQAGLVGNAESKLAAVEPVVDTVPAKVDKNPVAMPLTEKKQLLDEYNDVIWHTPKLQTSIISYGDSHKKVIFLSSSGSHIEQERTDITLRLTAVATEGNEVQQTGLSLGSSGDFSKIQGLHQRVEQMAQHAVELLSAPQVKGGEYTVVLDPVLAGVFIHEAFGHLSESDFVYENERLRQIMTLGKKFGSSQLNIVDSAAVPGLRGSYKYDDEGVPATKTYLIREGRLVGRLHSRETAAKMKEKPTGNARAINYRYPPIVRMTNTYIEPGAASFEDIIGDITEGVYAKNWYGGTTSMEMFTFSAGEAYMIRNGKLAEALRPVVLTGNVFATLKNIDAIGNDLEMNQGGGCGKGAQMPLPVSNGSPHIRIRHCLIGGK</sequence>
<evidence type="ECO:0000259" key="6">
    <source>
        <dbReference type="Pfam" id="PF19289"/>
    </source>
</evidence>
<dbReference type="SUPFAM" id="SSF111283">
    <property type="entry name" value="Putative modulator of DNA gyrase, PmbA/TldD"/>
    <property type="match status" value="1"/>
</dbReference>
<dbReference type="PIRSF" id="PIRSF004919">
    <property type="entry name" value="TldD"/>
    <property type="match status" value="1"/>
</dbReference>
<dbReference type="InterPro" id="IPR045569">
    <property type="entry name" value="Metalloprtase-TldD/E_C"/>
</dbReference>
<feature type="domain" description="Metalloprotease TldD/E C-terminal" evidence="6">
    <location>
        <begin position="187"/>
        <end position="419"/>
    </location>
</feature>
<evidence type="ECO:0000313" key="8">
    <source>
        <dbReference type="EMBL" id="GAI67120.1"/>
    </source>
</evidence>
<dbReference type="InterPro" id="IPR045570">
    <property type="entry name" value="Metalloprtase-TldD/E_cen_dom"/>
</dbReference>
<dbReference type="Pfam" id="PF01523">
    <property type="entry name" value="PmbA_TldD_1st"/>
    <property type="match status" value="1"/>
</dbReference>
<dbReference type="PANTHER" id="PTHR30624:SF0">
    <property type="entry name" value="METALLOPROTEASE SLR0863"/>
    <property type="match status" value="1"/>
</dbReference>
<dbReference type="GO" id="GO:0006508">
    <property type="term" value="P:proteolysis"/>
    <property type="evidence" value="ECO:0007669"/>
    <property type="project" value="UniProtKB-KW"/>
</dbReference>
<dbReference type="GO" id="GO:0008237">
    <property type="term" value="F:metallopeptidase activity"/>
    <property type="evidence" value="ECO:0007669"/>
    <property type="project" value="UniProtKB-KW"/>
</dbReference>
<comment type="similarity">
    <text evidence="1">Belongs to the peptidase U62 family.</text>
</comment>
<dbReference type="Gene3D" id="3.30.2290.10">
    <property type="entry name" value="PmbA/TldD superfamily"/>
    <property type="match status" value="1"/>
</dbReference>
<dbReference type="Pfam" id="PF19290">
    <property type="entry name" value="PmbA_TldD_2nd"/>
    <property type="match status" value="1"/>
</dbReference>
<protein>
    <recommendedName>
        <fullName evidence="9">TldD/PmbA family protein</fullName>
    </recommendedName>
</protein>
<organism evidence="8">
    <name type="scientific">marine sediment metagenome</name>
    <dbReference type="NCBI Taxonomy" id="412755"/>
    <lineage>
        <taxon>unclassified sequences</taxon>
        <taxon>metagenomes</taxon>
        <taxon>ecological metagenomes</taxon>
    </lineage>
</organism>
<dbReference type="InterPro" id="IPR036059">
    <property type="entry name" value="TldD/PmbA_sf"/>
</dbReference>
<dbReference type="Pfam" id="PF19289">
    <property type="entry name" value="PmbA_TldD_3rd"/>
    <property type="match status" value="1"/>
</dbReference>
<dbReference type="InterPro" id="IPR035068">
    <property type="entry name" value="TldD/PmbA_N"/>
</dbReference>
<dbReference type="EMBL" id="BARW01000639">
    <property type="protein sequence ID" value="GAI67120.1"/>
    <property type="molecule type" value="Genomic_DNA"/>
</dbReference>
<dbReference type="InterPro" id="IPR002510">
    <property type="entry name" value="Metalloprtase-TldD/E_N"/>
</dbReference>
<gene>
    <name evidence="8" type="ORF">S12H4_02561</name>
</gene>
<feature type="domain" description="Metalloprotease TldD/E central" evidence="7">
    <location>
        <begin position="74"/>
        <end position="176"/>
    </location>
</feature>
<reference evidence="8" key="1">
    <citation type="journal article" date="2014" name="Front. Microbiol.">
        <title>High frequency of phylogenetically diverse reductive dehalogenase-homologous genes in deep subseafloor sedimentary metagenomes.</title>
        <authorList>
            <person name="Kawai M."/>
            <person name="Futagami T."/>
            <person name="Toyoda A."/>
            <person name="Takaki Y."/>
            <person name="Nishi S."/>
            <person name="Hori S."/>
            <person name="Arai W."/>
            <person name="Tsubouchi T."/>
            <person name="Morono Y."/>
            <person name="Uchiyama I."/>
            <person name="Ito T."/>
            <person name="Fujiyama A."/>
            <person name="Inagaki F."/>
            <person name="Takami H."/>
        </authorList>
    </citation>
    <scope>NUCLEOTIDE SEQUENCE</scope>
    <source>
        <strain evidence="8">Expedition CK06-06</strain>
    </source>
</reference>
<keyword evidence="2" id="KW-0645">Protease</keyword>
<dbReference type="InterPro" id="IPR025502">
    <property type="entry name" value="TldD"/>
</dbReference>
<feature type="domain" description="Metalloprotease TldD/E N-terminal" evidence="5">
    <location>
        <begin position="3"/>
        <end position="45"/>
    </location>
</feature>